<organism evidence="7 8">
    <name type="scientific">Propionispira arboris</name>
    <dbReference type="NCBI Taxonomy" id="84035"/>
    <lineage>
        <taxon>Bacteria</taxon>
        <taxon>Bacillati</taxon>
        <taxon>Bacillota</taxon>
        <taxon>Negativicutes</taxon>
        <taxon>Selenomonadales</taxon>
        <taxon>Selenomonadaceae</taxon>
        <taxon>Propionispira</taxon>
    </lineage>
</organism>
<evidence type="ECO:0000313" key="8">
    <source>
        <dbReference type="Proteomes" id="UP000199662"/>
    </source>
</evidence>
<dbReference type="InterPro" id="IPR017853">
    <property type="entry name" value="GH"/>
</dbReference>
<name>A0A1H6TR80_9FIRM</name>
<dbReference type="InterPro" id="IPR036962">
    <property type="entry name" value="Glyco_hydro_3_N_sf"/>
</dbReference>
<dbReference type="EMBL" id="FNZK01000001">
    <property type="protein sequence ID" value="SEI78750.1"/>
    <property type="molecule type" value="Genomic_DNA"/>
</dbReference>
<keyword evidence="4" id="KW-0378">Hydrolase</keyword>
<sequence>MNKKKIIVIGGLGMLILAIVFGHFAANSSQGHNLAVQFGIVEETAKPATVKAVKQLTIDEQVEGVLSKMSDGQKIGQMLMIGIQGQNVDDNLRYSLNKYNIGGIILFDWNMDTPQQVQKLTADLQKEAKQAEDLPLFIAVDEEGGQVVRMLQYLTVAPEAEKLGQSGDEQAVADYAHKTAAEIKALGINVNFAPDADLGLSHGRSYSKDPQQAAKFVAAAGAYQADQLLFSLKHFPGIGKSKVDSHLMSSEIMVTRDKLEKEDITPFRFIINSIDNSDFFIMVSHLKYPALDAENPTSLSHAIMQDILRQQLRFNGLIITDDMEMGAVAKLYSFDELGVRAAMPERISCWSAMNTIMKSLLIMACCKHCVTIG</sequence>
<evidence type="ECO:0000256" key="5">
    <source>
        <dbReference type="ARBA" id="ARBA00023295"/>
    </source>
</evidence>
<reference evidence="8" key="1">
    <citation type="submission" date="2016-10" db="EMBL/GenBank/DDBJ databases">
        <authorList>
            <person name="Varghese N."/>
            <person name="Submissions S."/>
        </authorList>
    </citation>
    <scope>NUCLEOTIDE SEQUENCE [LARGE SCALE GENOMIC DNA]</scope>
    <source>
        <strain evidence="8">DSM 2179</strain>
    </source>
</reference>
<keyword evidence="8" id="KW-1185">Reference proteome</keyword>
<dbReference type="SUPFAM" id="SSF51445">
    <property type="entry name" value="(Trans)glycosidases"/>
    <property type="match status" value="1"/>
</dbReference>
<accession>A0A1H6TR80</accession>
<dbReference type="InterPro" id="IPR001764">
    <property type="entry name" value="Glyco_hydro_3_N"/>
</dbReference>
<dbReference type="InterPro" id="IPR050226">
    <property type="entry name" value="NagZ_Beta-hexosaminidase"/>
</dbReference>
<dbReference type="RefSeq" id="WP_051083350.1">
    <property type="nucleotide sequence ID" value="NZ_FNZK01000001.1"/>
</dbReference>
<evidence type="ECO:0000256" key="4">
    <source>
        <dbReference type="ARBA" id="ARBA00022801"/>
    </source>
</evidence>
<proteinExistence type="inferred from homology"/>
<evidence type="ECO:0000256" key="3">
    <source>
        <dbReference type="ARBA" id="ARBA00012663"/>
    </source>
</evidence>
<dbReference type="PANTHER" id="PTHR30480:SF13">
    <property type="entry name" value="BETA-HEXOSAMINIDASE"/>
    <property type="match status" value="1"/>
</dbReference>
<comment type="catalytic activity">
    <reaction evidence="1">
        <text>Hydrolysis of terminal non-reducing N-acetyl-D-hexosamine residues in N-acetyl-beta-D-hexosaminides.</text>
        <dbReference type="EC" id="3.2.1.52"/>
    </reaction>
</comment>
<gene>
    <name evidence="7" type="ORF">SAMN05660742_10147</name>
</gene>
<dbReference type="PANTHER" id="PTHR30480">
    <property type="entry name" value="BETA-HEXOSAMINIDASE-RELATED"/>
    <property type="match status" value="1"/>
</dbReference>
<dbReference type="Gene3D" id="3.20.20.300">
    <property type="entry name" value="Glycoside hydrolase, family 3, N-terminal domain"/>
    <property type="match status" value="1"/>
</dbReference>
<keyword evidence="5" id="KW-0326">Glycosidase</keyword>
<comment type="similarity">
    <text evidence="2">Belongs to the glycosyl hydrolase 3 family.</text>
</comment>
<evidence type="ECO:0000256" key="2">
    <source>
        <dbReference type="ARBA" id="ARBA00005336"/>
    </source>
</evidence>
<feature type="domain" description="Glycoside hydrolase family 3 N-terminal" evidence="6">
    <location>
        <begin position="73"/>
        <end position="341"/>
    </location>
</feature>
<dbReference type="GO" id="GO:0005975">
    <property type="term" value="P:carbohydrate metabolic process"/>
    <property type="evidence" value="ECO:0007669"/>
    <property type="project" value="InterPro"/>
</dbReference>
<dbReference type="Pfam" id="PF00933">
    <property type="entry name" value="Glyco_hydro_3"/>
    <property type="match status" value="1"/>
</dbReference>
<dbReference type="Proteomes" id="UP000199662">
    <property type="component" value="Unassembled WGS sequence"/>
</dbReference>
<dbReference type="GO" id="GO:0004563">
    <property type="term" value="F:beta-N-acetylhexosaminidase activity"/>
    <property type="evidence" value="ECO:0007669"/>
    <property type="project" value="UniProtKB-EC"/>
</dbReference>
<protein>
    <recommendedName>
        <fullName evidence="3">beta-N-acetylhexosaminidase</fullName>
        <ecNumber evidence="3">3.2.1.52</ecNumber>
    </recommendedName>
</protein>
<evidence type="ECO:0000256" key="1">
    <source>
        <dbReference type="ARBA" id="ARBA00001231"/>
    </source>
</evidence>
<evidence type="ECO:0000313" key="7">
    <source>
        <dbReference type="EMBL" id="SEI78750.1"/>
    </source>
</evidence>
<evidence type="ECO:0000259" key="6">
    <source>
        <dbReference type="Pfam" id="PF00933"/>
    </source>
</evidence>
<dbReference type="AlphaFoldDB" id="A0A1H6TR80"/>
<dbReference type="EC" id="3.2.1.52" evidence="3"/>
<dbReference type="GO" id="GO:0009254">
    <property type="term" value="P:peptidoglycan turnover"/>
    <property type="evidence" value="ECO:0007669"/>
    <property type="project" value="TreeGrafter"/>
</dbReference>
<dbReference type="STRING" id="84035.SAMN05660742_10147"/>